<evidence type="ECO:0000256" key="1">
    <source>
        <dbReference type="ARBA" id="ARBA00004123"/>
    </source>
</evidence>
<dbReference type="PANTHER" id="PTHR46196:SF3">
    <property type="entry name" value="TRANSCRIPTION FACTOR LHW-LIKE ISOFORM X1"/>
    <property type="match status" value="1"/>
</dbReference>
<keyword evidence="2" id="KW-0805">Transcription regulation</keyword>
<dbReference type="InterPro" id="IPR011598">
    <property type="entry name" value="bHLH_dom"/>
</dbReference>
<evidence type="ECO:0000313" key="8">
    <source>
        <dbReference type="RefSeq" id="XP_011010792.1"/>
    </source>
</evidence>
<dbReference type="PANTHER" id="PTHR46196">
    <property type="entry name" value="TRANSCRIPTION FACTOR BHLH155-LIKE ISOFORM X1-RELATED"/>
    <property type="match status" value="1"/>
</dbReference>
<feature type="compositionally biased region" description="Basic residues" evidence="5">
    <location>
        <begin position="25"/>
        <end position="36"/>
    </location>
</feature>
<reference evidence="8" key="1">
    <citation type="submission" date="2025-08" db="UniProtKB">
        <authorList>
            <consortium name="RefSeq"/>
        </authorList>
    </citation>
    <scope>IDENTIFICATION</scope>
</reference>
<evidence type="ECO:0000256" key="5">
    <source>
        <dbReference type="SAM" id="MobiDB-lite"/>
    </source>
</evidence>
<evidence type="ECO:0000256" key="3">
    <source>
        <dbReference type="ARBA" id="ARBA00023163"/>
    </source>
</evidence>
<proteinExistence type="predicted"/>
<keyword evidence="3" id="KW-0804">Transcription</keyword>
<feature type="compositionally biased region" description="Polar residues" evidence="5">
    <location>
        <begin position="1"/>
        <end position="22"/>
    </location>
</feature>
<dbReference type="GO" id="GO:0005634">
    <property type="term" value="C:nucleus"/>
    <property type="evidence" value="ECO:0007669"/>
    <property type="project" value="UniProtKB-SubCell"/>
</dbReference>
<dbReference type="AlphaFoldDB" id="A0AAJ6THA1"/>
<sequence>MDATAALNSMESTISDQEQEGNARNHPHPGKGKRMSKVGGRGKPGENRRPRPSGRQLIQEGVQELRELVPNGTEVEQSTIGCSNNKGHDRCIAEQAVSIIG</sequence>
<protein>
    <submittedName>
        <fullName evidence="8">Transcription factor bHLH157-like</fullName>
    </submittedName>
</protein>
<comment type="subcellular location">
    <subcellularLocation>
        <location evidence="1">Nucleus</location>
    </subcellularLocation>
</comment>
<dbReference type="KEGG" id="peu:105115565"/>
<dbReference type="Proteomes" id="UP000694918">
    <property type="component" value="Unplaced"/>
</dbReference>
<evidence type="ECO:0000259" key="6">
    <source>
        <dbReference type="Pfam" id="PF23176"/>
    </source>
</evidence>
<dbReference type="GO" id="GO:0046983">
    <property type="term" value="F:protein dimerization activity"/>
    <property type="evidence" value="ECO:0007669"/>
    <property type="project" value="InterPro"/>
</dbReference>
<dbReference type="InterPro" id="IPR043561">
    <property type="entry name" value="LHW-like"/>
</dbReference>
<dbReference type="GeneID" id="105115565"/>
<gene>
    <name evidence="8" type="primary">LOC105115565</name>
</gene>
<evidence type="ECO:0000256" key="4">
    <source>
        <dbReference type="ARBA" id="ARBA00023242"/>
    </source>
</evidence>
<dbReference type="RefSeq" id="XP_011010792.1">
    <property type="nucleotide sequence ID" value="XM_011012490.1"/>
</dbReference>
<keyword evidence="7" id="KW-1185">Reference proteome</keyword>
<keyword evidence="4" id="KW-0539">Nucleus</keyword>
<dbReference type="Pfam" id="PF23176">
    <property type="entry name" value="bHLH_LHW"/>
    <property type="match status" value="1"/>
</dbReference>
<feature type="region of interest" description="Disordered" evidence="5">
    <location>
        <begin position="1"/>
        <end position="59"/>
    </location>
</feature>
<accession>A0AAJ6THA1</accession>
<evidence type="ECO:0000256" key="2">
    <source>
        <dbReference type="ARBA" id="ARBA00023015"/>
    </source>
</evidence>
<dbReference type="GO" id="GO:0003700">
    <property type="term" value="F:DNA-binding transcription factor activity"/>
    <property type="evidence" value="ECO:0007669"/>
    <property type="project" value="InterPro"/>
</dbReference>
<evidence type="ECO:0000313" key="7">
    <source>
        <dbReference type="Proteomes" id="UP000694918"/>
    </source>
</evidence>
<feature type="domain" description="BHLH" evidence="6">
    <location>
        <begin position="49"/>
        <end position="74"/>
    </location>
</feature>
<organism evidence="7 8">
    <name type="scientific">Populus euphratica</name>
    <name type="common">Euphrates poplar</name>
    <dbReference type="NCBI Taxonomy" id="75702"/>
    <lineage>
        <taxon>Eukaryota</taxon>
        <taxon>Viridiplantae</taxon>
        <taxon>Streptophyta</taxon>
        <taxon>Embryophyta</taxon>
        <taxon>Tracheophyta</taxon>
        <taxon>Spermatophyta</taxon>
        <taxon>Magnoliopsida</taxon>
        <taxon>eudicotyledons</taxon>
        <taxon>Gunneridae</taxon>
        <taxon>Pentapetalae</taxon>
        <taxon>rosids</taxon>
        <taxon>fabids</taxon>
        <taxon>Malpighiales</taxon>
        <taxon>Salicaceae</taxon>
        <taxon>Saliceae</taxon>
        <taxon>Populus</taxon>
    </lineage>
</organism>
<name>A0AAJ6THA1_POPEU</name>